<evidence type="ECO:0000256" key="1">
    <source>
        <dbReference type="ARBA" id="ARBA00004123"/>
    </source>
</evidence>
<dbReference type="GO" id="GO:0000981">
    <property type="term" value="F:DNA-binding transcription factor activity, RNA polymerase II-specific"/>
    <property type="evidence" value="ECO:0007669"/>
    <property type="project" value="InterPro"/>
</dbReference>
<dbReference type="Pfam" id="PF00046">
    <property type="entry name" value="Homeodomain"/>
    <property type="match status" value="1"/>
</dbReference>
<dbReference type="GO" id="GO:0005634">
    <property type="term" value="C:nucleus"/>
    <property type="evidence" value="ECO:0007669"/>
    <property type="project" value="UniProtKB-SubCell"/>
</dbReference>
<dbReference type="InterPro" id="IPR009057">
    <property type="entry name" value="Homeodomain-like_sf"/>
</dbReference>
<feature type="domain" description="Homeobox" evidence="9">
    <location>
        <begin position="68"/>
        <end position="128"/>
    </location>
</feature>
<accession>A0A1I8JR16</accession>
<dbReference type="PROSITE" id="PS50071">
    <property type="entry name" value="HOMEOBOX_2"/>
    <property type="match status" value="1"/>
</dbReference>
<keyword evidence="4 6" id="KW-0371">Homeobox</keyword>
<dbReference type="WBParaSite" id="snap_masked-unitig_32464-processed-gene-0.0-mRNA-1">
    <property type="protein sequence ID" value="snap_masked-unitig_32464-processed-gene-0.0-mRNA-1"/>
    <property type="gene ID" value="snap_masked-unitig_32464-processed-gene-0.0"/>
</dbReference>
<feature type="DNA-binding region" description="Homeobox" evidence="6">
    <location>
        <begin position="70"/>
        <end position="129"/>
    </location>
</feature>
<dbReference type="SUPFAM" id="SSF46689">
    <property type="entry name" value="Homeodomain-like"/>
    <property type="match status" value="1"/>
</dbReference>
<evidence type="ECO:0000256" key="4">
    <source>
        <dbReference type="ARBA" id="ARBA00023155"/>
    </source>
</evidence>
<organism evidence="10 11">
    <name type="scientific">Macrostomum lignano</name>
    <dbReference type="NCBI Taxonomy" id="282301"/>
    <lineage>
        <taxon>Eukaryota</taxon>
        <taxon>Metazoa</taxon>
        <taxon>Spiralia</taxon>
        <taxon>Lophotrochozoa</taxon>
        <taxon>Platyhelminthes</taxon>
        <taxon>Rhabditophora</taxon>
        <taxon>Macrostomorpha</taxon>
        <taxon>Macrostomida</taxon>
        <taxon>Macrostomidae</taxon>
        <taxon>Macrostomum</taxon>
    </lineage>
</organism>
<keyword evidence="2" id="KW-0217">Developmental protein</keyword>
<dbReference type="CDD" id="cd00086">
    <property type="entry name" value="homeodomain"/>
    <property type="match status" value="1"/>
</dbReference>
<sequence>LQEANNNSSSSNSSSTNNSSNNSSSNSRSYNSNRSCSSSKLLCHPLSRQPVCPLSLDPQQGTVALPHGPRQRQDKFHNNKQLTELEKEFHFNKYLTRARRIEIANSLTLNETQVKIWFQNRRMKQKKRGQKESSFLMKSGLVASGSMVCDKDWDKDCGSDEKQKPHQLMASLEAD</sequence>
<feature type="region of interest" description="Disordered" evidence="8">
    <location>
        <begin position="1"/>
        <end position="34"/>
    </location>
</feature>
<proteinExistence type="predicted"/>
<evidence type="ECO:0000313" key="11">
    <source>
        <dbReference type="WBParaSite" id="snap_masked-unitig_32464-processed-gene-0.0-mRNA-1"/>
    </source>
</evidence>
<evidence type="ECO:0000313" key="10">
    <source>
        <dbReference type="Proteomes" id="UP000095280"/>
    </source>
</evidence>
<keyword evidence="3 6" id="KW-0238">DNA-binding</keyword>
<dbReference type="PANTHER" id="PTHR45946">
    <property type="entry name" value="HOMEOBOX PROTEIN ROUGH-RELATED"/>
    <property type="match status" value="1"/>
</dbReference>
<feature type="region of interest" description="Disordered" evidence="8">
    <location>
        <begin position="153"/>
        <end position="175"/>
    </location>
</feature>
<evidence type="ECO:0000256" key="8">
    <source>
        <dbReference type="SAM" id="MobiDB-lite"/>
    </source>
</evidence>
<name>A0A1I8JR16_9PLAT</name>
<evidence type="ECO:0000256" key="5">
    <source>
        <dbReference type="ARBA" id="ARBA00023242"/>
    </source>
</evidence>
<dbReference type="InterPro" id="IPR001356">
    <property type="entry name" value="HD"/>
</dbReference>
<keyword evidence="5 6" id="KW-0539">Nucleus</keyword>
<evidence type="ECO:0000256" key="3">
    <source>
        <dbReference type="ARBA" id="ARBA00023125"/>
    </source>
</evidence>
<dbReference type="InterPro" id="IPR017970">
    <property type="entry name" value="Homeobox_CS"/>
</dbReference>
<dbReference type="GO" id="GO:0000978">
    <property type="term" value="F:RNA polymerase II cis-regulatory region sequence-specific DNA binding"/>
    <property type="evidence" value="ECO:0007669"/>
    <property type="project" value="TreeGrafter"/>
</dbReference>
<keyword evidence="10" id="KW-1185">Reference proteome</keyword>
<dbReference type="Proteomes" id="UP000095280">
    <property type="component" value="Unplaced"/>
</dbReference>
<evidence type="ECO:0000256" key="2">
    <source>
        <dbReference type="ARBA" id="ARBA00022473"/>
    </source>
</evidence>
<dbReference type="Gene3D" id="1.10.10.60">
    <property type="entry name" value="Homeodomain-like"/>
    <property type="match status" value="1"/>
</dbReference>
<dbReference type="AlphaFoldDB" id="A0A1I8JR16"/>
<reference evidence="11" key="1">
    <citation type="submission" date="2016-11" db="UniProtKB">
        <authorList>
            <consortium name="WormBaseParasite"/>
        </authorList>
    </citation>
    <scope>IDENTIFICATION</scope>
</reference>
<dbReference type="PANTHER" id="PTHR45946:SF4">
    <property type="entry name" value="HOMEOBOX PROTEIN ROUGH-RELATED"/>
    <property type="match status" value="1"/>
</dbReference>
<dbReference type="PROSITE" id="PS00027">
    <property type="entry name" value="HOMEOBOX_1"/>
    <property type="match status" value="1"/>
</dbReference>
<evidence type="ECO:0000256" key="7">
    <source>
        <dbReference type="RuleBase" id="RU000682"/>
    </source>
</evidence>
<dbReference type="InterPro" id="IPR020479">
    <property type="entry name" value="HD_metazoa"/>
</dbReference>
<evidence type="ECO:0000259" key="9">
    <source>
        <dbReference type="PROSITE" id="PS50071"/>
    </source>
</evidence>
<evidence type="ECO:0000256" key="6">
    <source>
        <dbReference type="PROSITE-ProRule" id="PRU00108"/>
    </source>
</evidence>
<feature type="compositionally biased region" description="Basic and acidic residues" evidence="8">
    <location>
        <begin position="153"/>
        <end position="164"/>
    </location>
</feature>
<comment type="subcellular location">
    <subcellularLocation>
        <location evidence="1 6 7">Nucleus</location>
    </subcellularLocation>
</comment>
<dbReference type="PRINTS" id="PR00024">
    <property type="entry name" value="HOMEOBOX"/>
</dbReference>
<dbReference type="SMART" id="SM00389">
    <property type="entry name" value="HOX"/>
    <property type="match status" value="1"/>
</dbReference>
<dbReference type="InterPro" id="IPR046327">
    <property type="entry name" value="HXA1/B1/D1"/>
</dbReference>
<protein>
    <submittedName>
        <fullName evidence="11">Homeobox domain-containing protein</fullName>
    </submittedName>
</protein>